<proteinExistence type="predicted"/>
<dbReference type="AlphaFoldDB" id="A0AA35L4Q1"/>
<dbReference type="Proteomes" id="UP001178461">
    <property type="component" value="Chromosome 13"/>
</dbReference>
<evidence type="ECO:0000313" key="1">
    <source>
        <dbReference type="EMBL" id="CAI5789797.1"/>
    </source>
</evidence>
<keyword evidence="2" id="KW-1185">Reference proteome</keyword>
<name>A0AA35L4Q1_9SAUR</name>
<evidence type="ECO:0000313" key="2">
    <source>
        <dbReference type="Proteomes" id="UP001178461"/>
    </source>
</evidence>
<organism evidence="1 2">
    <name type="scientific">Podarcis lilfordi</name>
    <name type="common">Lilford's wall lizard</name>
    <dbReference type="NCBI Taxonomy" id="74358"/>
    <lineage>
        <taxon>Eukaryota</taxon>
        <taxon>Metazoa</taxon>
        <taxon>Chordata</taxon>
        <taxon>Craniata</taxon>
        <taxon>Vertebrata</taxon>
        <taxon>Euteleostomi</taxon>
        <taxon>Lepidosauria</taxon>
        <taxon>Squamata</taxon>
        <taxon>Bifurcata</taxon>
        <taxon>Unidentata</taxon>
        <taxon>Episquamata</taxon>
        <taxon>Laterata</taxon>
        <taxon>Lacertibaenia</taxon>
        <taxon>Lacertidae</taxon>
        <taxon>Podarcis</taxon>
    </lineage>
</organism>
<dbReference type="EMBL" id="OX395138">
    <property type="protein sequence ID" value="CAI5789797.1"/>
    <property type="molecule type" value="Genomic_DNA"/>
</dbReference>
<gene>
    <name evidence="1" type="ORF">PODLI_1B038987</name>
</gene>
<protein>
    <submittedName>
        <fullName evidence="1">Uncharacterized protein</fullName>
    </submittedName>
</protein>
<reference evidence="1" key="1">
    <citation type="submission" date="2022-12" db="EMBL/GenBank/DDBJ databases">
        <authorList>
            <person name="Alioto T."/>
            <person name="Alioto T."/>
            <person name="Gomez Garrido J."/>
        </authorList>
    </citation>
    <scope>NUCLEOTIDE SEQUENCE</scope>
</reference>
<sequence length="95" mass="11016">MAGAYHWEARRRQMQLERRCWQMQARGAYGGQQQDHVLRDIQAKCSIPPPSHTVSQNPVSQGVHADSCLCRTEHVPNHSGKLLKRYSTTEYIQQW</sequence>
<accession>A0AA35L4Q1</accession>